<dbReference type="AlphaFoldDB" id="A0A7W2EAP3"/>
<reference evidence="2 3" key="1">
    <citation type="submission" date="2020-07" db="EMBL/GenBank/DDBJ databases">
        <title>Draft genome and description of Corynebacterium haemomassiliense strain Marseile-Q3615 sp. nov.</title>
        <authorList>
            <person name="Boxberger M."/>
            <person name="La Scola B."/>
        </authorList>
    </citation>
    <scope>NUCLEOTIDE SEQUENCE [LARGE SCALE GENOMIC DNA]</scope>
    <source>
        <strain evidence="2 3">Marseille-Q3615</strain>
    </source>
</reference>
<feature type="domain" description="Spore protein YkvP/CgeB glycosyl transferase-like" evidence="1">
    <location>
        <begin position="153"/>
        <end position="292"/>
    </location>
</feature>
<comment type="caution">
    <text evidence="2">The sequence shown here is derived from an EMBL/GenBank/DDBJ whole genome shotgun (WGS) entry which is preliminary data.</text>
</comment>
<dbReference type="InterPro" id="IPR055259">
    <property type="entry name" value="YkvP/CgeB_Glyco_trans-like"/>
</dbReference>
<keyword evidence="3" id="KW-1185">Reference proteome</keyword>
<dbReference type="EMBL" id="JACDTZ010000001">
    <property type="protein sequence ID" value="MBA5244178.1"/>
    <property type="molecule type" value="Genomic_DNA"/>
</dbReference>
<protein>
    <recommendedName>
        <fullName evidence="1">Spore protein YkvP/CgeB glycosyl transferase-like domain-containing protein</fullName>
    </recommendedName>
</protein>
<gene>
    <name evidence="2" type="ORF">H0193_04995</name>
</gene>
<organism evidence="2 3">
    <name type="scientific">Corynebacterium haemomassiliense</name>
    <dbReference type="NCBI Taxonomy" id="2754726"/>
    <lineage>
        <taxon>Bacteria</taxon>
        <taxon>Bacillati</taxon>
        <taxon>Actinomycetota</taxon>
        <taxon>Actinomycetes</taxon>
        <taxon>Mycobacteriales</taxon>
        <taxon>Corynebacteriaceae</taxon>
        <taxon>Corynebacterium</taxon>
    </lineage>
</organism>
<name>A0A7W2EAP3_9CORY</name>
<dbReference type="RefSeq" id="WP_181888832.1">
    <property type="nucleotide sequence ID" value="NZ_JACDTZ010000001.1"/>
</dbReference>
<dbReference type="Proteomes" id="UP000523682">
    <property type="component" value="Unassembled WGS sequence"/>
</dbReference>
<evidence type="ECO:0000313" key="2">
    <source>
        <dbReference type="EMBL" id="MBA5244178.1"/>
    </source>
</evidence>
<evidence type="ECO:0000313" key="3">
    <source>
        <dbReference type="Proteomes" id="UP000523682"/>
    </source>
</evidence>
<dbReference type="Pfam" id="PF13524">
    <property type="entry name" value="Glyco_trans_1_2"/>
    <property type="match status" value="1"/>
</dbReference>
<proteinExistence type="predicted"/>
<evidence type="ECO:0000259" key="1">
    <source>
        <dbReference type="Pfam" id="PF13524"/>
    </source>
</evidence>
<accession>A0A7W2EAP3</accession>
<sequence length="301" mass="33838">MEKVWFIRNSARRTPSGNLWGDTFFADALRHAFATQGDLAVEFRSDEVPPLLPSESRVINLALLGLHNPEAVQGALNIAWVISHPELISQESVEHYDLICTSSPTYSKLLASQIGREVHTVLQAADTRFFFPVDHSSAPIYDAVFVGQRNNRRQRPMIDWALGANLKLRVYGPGWREHLPSDVYGGDFLDYSKLPRLYEQSRFVLADHWPEMAALGFVQNRIFDALAGGHRVICDNVKGIQDLGLGGVSVVDSKEELERLVVNQTSQLQTGNEERARIVAGEHSFHSRALQMKNLVDSYWS</sequence>